<feature type="transmembrane region" description="Helical" evidence="14">
    <location>
        <begin position="275"/>
        <end position="300"/>
    </location>
</feature>
<comment type="function">
    <text evidence="14">Catalyzes the sodium-dependent uptake of extracellular L-proline.</text>
</comment>
<evidence type="ECO:0000256" key="2">
    <source>
        <dbReference type="ARBA" id="ARBA00006434"/>
    </source>
</evidence>
<feature type="transmembrane region" description="Helical" evidence="14">
    <location>
        <begin position="45"/>
        <end position="62"/>
    </location>
</feature>
<feature type="transmembrane region" description="Helical" evidence="14">
    <location>
        <begin position="393"/>
        <end position="411"/>
    </location>
</feature>
<evidence type="ECO:0000256" key="10">
    <source>
        <dbReference type="ARBA" id="ARBA00023136"/>
    </source>
</evidence>
<dbReference type="InterPro" id="IPR050277">
    <property type="entry name" value="Sodium:Solute_Symporter"/>
</dbReference>
<feature type="transmembrane region" description="Helical" evidence="14">
    <location>
        <begin position="6"/>
        <end position="24"/>
    </location>
</feature>
<protein>
    <recommendedName>
        <fullName evidence="14">Sodium/proline symporter</fullName>
    </recommendedName>
    <alternativeName>
        <fullName evidence="14">Proline permease</fullName>
    </alternativeName>
</protein>
<keyword evidence="14" id="KW-0997">Cell inner membrane</keyword>
<dbReference type="Proteomes" id="UP001266357">
    <property type="component" value="Unassembled WGS sequence"/>
</dbReference>
<evidence type="ECO:0000256" key="6">
    <source>
        <dbReference type="ARBA" id="ARBA00022847"/>
    </source>
</evidence>
<feature type="transmembrane region" description="Helical" evidence="14">
    <location>
        <begin position="443"/>
        <end position="462"/>
    </location>
</feature>
<keyword evidence="10 14" id="KW-0472">Membrane</keyword>
<dbReference type="CDD" id="cd11475">
    <property type="entry name" value="SLC5sbd_PutP"/>
    <property type="match status" value="1"/>
</dbReference>
<accession>A0ABU3A4F9</accession>
<dbReference type="PANTHER" id="PTHR48086:SF3">
    <property type="entry name" value="SODIUM_PROLINE SYMPORTER"/>
    <property type="match status" value="1"/>
</dbReference>
<sequence>MDYQTTVLITLIIYKIVLISIGIWSNKRTTNTDEYFIGGRELGPWVAAISAAASASSAWSLLGMSGAAYLLGLSAIWIVPSVVLGYSFNWLWLAPRMQKKAKQQKSVTLSDFIAQGRSHSKAILWLCSLCIVFSFAFYIAAQFQAAGNMFSDTFAMSANNSIMLGTVIILIYTLLGGFWAVSITDTLQGLLMVATAIMLPTAAIYAIGGPIELWQQMQLVFNETQLTWFGEHQGIYALFFVLGTFGIGLGNPGQPHVVNRLMALKDEKAVKQGKYIGIGWSVIIFISMLLVGWSAKVLLATPVTGEQALVTLSQQVFHPVLAGIVVAATLSAIMSTADSQLLVAASAISYDVSSQKSRQNLVLSRVTVIVMCGVAMCLAIFAPEDIFTRVLFAWNALGAAFGPLVIIILMGRIISGKFTFLAILIGFFTTVIFSFFPPPPGDVLERVLPFVLAFIIAWLGSTKEVNPLVTKR</sequence>
<evidence type="ECO:0000313" key="15">
    <source>
        <dbReference type="EMBL" id="MDT0604785.1"/>
    </source>
</evidence>
<keyword evidence="11 14" id="KW-0739">Sodium transport</keyword>
<evidence type="ECO:0000313" key="16">
    <source>
        <dbReference type="Proteomes" id="UP001266357"/>
    </source>
</evidence>
<reference evidence="15 16" key="1">
    <citation type="submission" date="2023-09" db="EMBL/GenBank/DDBJ databases">
        <authorList>
            <person name="Rey-Velasco X."/>
        </authorList>
    </citation>
    <scope>NUCLEOTIDE SEQUENCE [LARGE SCALE GENOMIC DNA]</scope>
    <source>
        <strain evidence="15 16">W431</strain>
    </source>
</reference>
<evidence type="ECO:0000256" key="7">
    <source>
        <dbReference type="ARBA" id="ARBA00022989"/>
    </source>
</evidence>
<dbReference type="Pfam" id="PF00474">
    <property type="entry name" value="SSF"/>
    <property type="match status" value="1"/>
</dbReference>
<keyword evidence="16" id="KW-1185">Reference proteome</keyword>
<comment type="caution">
    <text evidence="15">The sequence shown here is derived from an EMBL/GenBank/DDBJ whole genome shotgun (WGS) entry which is preliminary data.</text>
</comment>
<feature type="transmembrane region" description="Helical" evidence="14">
    <location>
        <begin position="320"/>
        <end position="350"/>
    </location>
</feature>
<dbReference type="InterPro" id="IPR001734">
    <property type="entry name" value="Na/solute_symporter"/>
</dbReference>
<keyword evidence="5 14" id="KW-0812">Transmembrane</keyword>
<name>A0ABU3A4F9_9GAMM</name>
<evidence type="ECO:0000256" key="11">
    <source>
        <dbReference type="ARBA" id="ARBA00023201"/>
    </source>
</evidence>
<feature type="transmembrane region" description="Helical" evidence="14">
    <location>
        <begin position="418"/>
        <end position="437"/>
    </location>
</feature>
<keyword evidence="8 14" id="KW-0915">Sodium</keyword>
<feature type="transmembrane region" description="Helical" evidence="14">
    <location>
        <begin position="68"/>
        <end position="93"/>
    </location>
</feature>
<feature type="transmembrane region" description="Helical" evidence="14">
    <location>
        <begin position="161"/>
        <end position="183"/>
    </location>
</feature>
<comment type="subcellular location">
    <subcellularLocation>
        <location evidence="14">Cell inner membrane</location>
        <topology evidence="14">Multi-pass membrane protein</topology>
    </subcellularLocation>
    <subcellularLocation>
        <location evidence="1">Cell membrane</location>
        <topology evidence="1">Multi-pass membrane protein</topology>
    </subcellularLocation>
</comment>
<dbReference type="PROSITE" id="PS50283">
    <property type="entry name" value="NA_SOLUT_SYMP_3"/>
    <property type="match status" value="1"/>
</dbReference>
<keyword evidence="3 14" id="KW-0813">Transport</keyword>
<evidence type="ECO:0000256" key="5">
    <source>
        <dbReference type="ARBA" id="ARBA00022692"/>
    </source>
</evidence>
<evidence type="ECO:0000256" key="14">
    <source>
        <dbReference type="RuleBase" id="RU366012"/>
    </source>
</evidence>
<keyword evidence="14" id="KW-0029">Amino-acid transport</keyword>
<evidence type="ECO:0000256" key="1">
    <source>
        <dbReference type="ARBA" id="ARBA00004651"/>
    </source>
</evidence>
<evidence type="ECO:0000256" key="12">
    <source>
        <dbReference type="ARBA" id="ARBA00033708"/>
    </source>
</evidence>
<dbReference type="InterPro" id="IPR038377">
    <property type="entry name" value="Na/Glc_symporter_sf"/>
</dbReference>
<feature type="transmembrane region" description="Helical" evidence="14">
    <location>
        <begin position="122"/>
        <end position="141"/>
    </location>
</feature>
<dbReference type="RefSeq" id="WP_311583533.1">
    <property type="nucleotide sequence ID" value="NZ_JAVRIF010000009.1"/>
</dbReference>
<evidence type="ECO:0000256" key="3">
    <source>
        <dbReference type="ARBA" id="ARBA00022448"/>
    </source>
</evidence>
<organism evidence="15 16">
    <name type="scientific">Thalassotalea castellviae</name>
    <dbReference type="NCBI Taxonomy" id="3075612"/>
    <lineage>
        <taxon>Bacteria</taxon>
        <taxon>Pseudomonadati</taxon>
        <taxon>Pseudomonadota</taxon>
        <taxon>Gammaproteobacteria</taxon>
        <taxon>Alteromonadales</taxon>
        <taxon>Colwelliaceae</taxon>
        <taxon>Thalassotalea</taxon>
    </lineage>
</organism>
<feature type="transmembrane region" description="Helical" evidence="14">
    <location>
        <begin position="234"/>
        <end position="254"/>
    </location>
</feature>
<proteinExistence type="inferred from homology"/>
<dbReference type="EMBL" id="JAVRIF010000009">
    <property type="protein sequence ID" value="MDT0604785.1"/>
    <property type="molecule type" value="Genomic_DNA"/>
</dbReference>
<evidence type="ECO:0000256" key="9">
    <source>
        <dbReference type="ARBA" id="ARBA00023065"/>
    </source>
</evidence>
<keyword evidence="4" id="KW-1003">Cell membrane</keyword>
<feature type="transmembrane region" description="Helical" evidence="14">
    <location>
        <begin position="362"/>
        <end position="381"/>
    </location>
</feature>
<evidence type="ECO:0000256" key="13">
    <source>
        <dbReference type="RuleBase" id="RU362091"/>
    </source>
</evidence>
<keyword evidence="7 14" id="KW-1133">Transmembrane helix</keyword>
<dbReference type="InterPro" id="IPR011851">
    <property type="entry name" value="Na/Pro_symporter"/>
</dbReference>
<dbReference type="PANTHER" id="PTHR48086">
    <property type="entry name" value="SODIUM/PROLINE SYMPORTER-RELATED"/>
    <property type="match status" value="1"/>
</dbReference>
<evidence type="ECO:0000256" key="4">
    <source>
        <dbReference type="ARBA" id="ARBA00022475"/>
    </source>
</evidence>
<evidence type="ECO:0000256" key="8">
    <source>
        <dbReference type="ARBA" id="ARBA00023053"/>
    </source>
</evidence>
<keyword evidence="6 14" id="KW-0769">Symport</keyword>
<gene>
    <name evidence="15" type="ORF">RM573_14360</name>
</gene>
<feature type="transmembrane region" description="Helical" evidence="14">
    <location>
        <begin position="190"/>
        <end position="214"/>
    </location>
</feature>
<comment type="catalytic activity">
    <reaction evidence="12">
        <text>L-proline(in) + Na(+)(in) = L-proline(out) + Na(+)(out)</text>
        <dbReference type="Rhea" id="RHEA:28967"/>
        <dbReference type="ChEBI" id="CHEBI:29101"/>
        <dbReference type="ChEBI" id="CHEBI:60039"/>
    </reaction>
</comment>
<comment type="similarity">
    <text evidence="2 13">Belongs to the sodium:solute symporter (SSF) (TC 2.A.21) family.</text>
</comment>
<keyword evidence="9 14" id="KW-0406">Ion transport</keyword>
<dbReference type="Gene3D" id="1.20.1730.10">
    <property type="entry name" value="Sodium/glucose cotransporter"/>
    <property type="match status" value="1"/>
</dbReference>